<evidence type="ECO:0000256" key="1">
    <source>
        <dbReference type="RuleBase" id="RU362091"/>
    </source>
</evidence>
<evidence type="ECO:0000313" key="3">
    <source>
        <dbReference type="EMBL" id="BBL72756.1"/>
    </source>
</evidence>
<keyword evidence="4" id="KW-1185">Reference proteome</keyword>
<feature type="transmembrane region" description="Helical" evidence="2">
    <location>
        <begin position="6"/>
        <end position="26"/>
    </location>
</feature>
<dbReference type="PANTHER" id="PTHR48086:SF7">
    <property type="entry name" value="SODIUM-SOLUTE SYMPORTER-RELATED"/>
    <property type="match status" value="1"/>
</dbReference>
<reference evidence="3" key="1">
    <citation type="submission" date="2019-06" db="EMBL/GenBank/DDBJ databases">
        <title>Complete genome sequence of Methylogaea oryzae strain JCM16910.</title>
        <authorList>
            <person name="Asakawa S."/>
        </authorList>
    </citation>
    <scope>NUCLEOTIDE SEQUENCE</scope>
    <source>
        <strain evidence="3">E10</strain>
    </source>
</reference>
<name>A0A8D4VRY3_9GAMM</name>
<feature type="transmembrane region" description="Helical" evidence="2">
    <location>
        <begin position="409"/>
        <end position="429"/>
    </location>
</feature>
<evidence type="ECO:0000313" key="4">
    <source>
        <dbReference type="Proteomes" id="UP000824988"/>
    </source>
</evidence>
<dbReference type="Pfam" id="PF00474">
    <property type="entry name" value="SSF"/>
    <property type="match status" value="1"/>
</dbReference>
<keyword evidence="2" id="KW-1133">Transmembrane helix</keyword>
<dbReference type="GO" id="GO:0022857">
    <property type="term" value="F:transmembrane transporter activity"/>
    <property type="evidence" value="ECO:0007669"/>
    <property type="project" value="InterPro"/>
</dbReference>
<organism evidence="3 4">
    <name type="scientific">Methylogaea oryzae</name>
    <dbReference type="NCBI Taxonomy" id="1295382"/>
    <lineage>
        <taxon>Bacteria</taxon>
        <taxon>Pseudomonadati</taxon>
        <taxon>Pseudomonadota</taxon>
        <taxon>Gammaproteobacteria</taxon>
        <taxon>Methylococcales</taxon>
        <taxon>Methylococcaceae</taxon>
        <taxon>Methylogaea</taxon>
    </lineage>
</organism>
<sequence>MSPVLLGIVVYVAAQLAVGIVVTRRIRNESDYLLAGRSIGFGLGTFTVFATWFGAETCIGAAGAIYENGLSGGSADPFGYAVCLFLMALLFAVPLWRRGLTTLADLFHSRYSPGVERAVVLMLAPTSVMWGGAQIRALGQVLAASSALEVDIAITVAAAVVIAYTVYGGMLADVMTDLMQGIALIIGLGLLFYAVAQAGGGLQASLASIEPQRLRLFGGPDMPWLDVAENWAIPICGSVFAQELVARILASRSPETARAACLAGGCLYLAVGLIPVFIGLVGIRLMPGLDEAEQLLPQLALKHLPAFSYVLFAGAIISAILSTVDGALLAAAALVSHNLIVPLRPTMDDAGKVRTARAMVFVFGLVAYGLALGSDGVHTLVEEASAFGSAGVFTVALFALYTRRVGDRYSAYAALAAGMGAWLVGHFWLDLSHPYLISLGAALGGYLLTAAAEARLWPAESR</sequence>
<dbReference type="InterPro" id="IPR001734">
    <property type="entry name" value="Na/solute_symporter"/>
</dbReference>
<dbReference type="EMBL" id="AP019782">
    <property type="protein sequence ID" value="BBL72756.1"/>
    <property type="molecule type" value="Genomic_DNA"/>
</dbReference>
<dbReference type="PANTHER" id="PTHR48086">
    <property type="entry name" value="SODIUM/PROLINE SYMPORTER-RELATED"/>
    <property type="match status" value="1"/>
</dbReference>
<protein>
    <submittedName>
        <fullName evidence="3">Sodium:solute symporter</fullName>
    </submittedName>
</protein>
<dbReference type="PROSITE" id="PS50283">
    <property type="entry name" value="NA_SOLUT_SYMP_3"/>
    <property type="match status" value="1"/>
</dbReference>
<accession>A0A8D4VRY3</accession>
<feature type="transmembrane region" description="Helical" evidence="2">
    <location>
        <begin position="38"/>
        <end position="66"/>
    </location>
</feature>
<feature type="transmembrane region" description="Helical" evidence="2">
    <location>
        <begin position="141"/>
        <end position="166"/>
    </location>
</feature>
<feature type="transmembrane region" description="Helical" evidence="2">
    <location>
        <begin position="78"/>
        <end position="97"/>
    </location>
</feature>
<gene>
    <name evidence="3" type="ORF">MoryE10_33620</name>
</gene>
<dbReference type="CDD" id="cd11474">
    <property type="entry name" value="SLC5sbd_CHT"/>
    <property type="match status" value="1"/>
</dbReference>
<feature type="transmembrane region" description="Helical" evidence="2">
    <location>
        <begin position="118"/>
        <end position="135"/>
    </location>
</feature>
<feature type="transmembrane region" description="Helical" evidence="2">
    <location>
        <begin position="231"/>
        <end position="250"/>
    </location>
</feature>
<dbReference type="InterPro" id="IPR050277">
    <property type="entry name" value="Sodium:Solute_Symporter"/>
</dbReference>
<keyword evidence="2" id="KW-0812">Transmembrane</keyword>
<feature type="transmembrane region" description="Helical" evidence="2">
    <location>
        <begin position="262"/>
        <end position="286"/>
    </location>
</feature>
<feature type="transmembrane region" description="Helical" evidence="2">
    <location>
        <begin position="178"/>
        <end position="196"/>
    </location>
</feature>
<evidence type="ECO:0000256" key="2">
    <source>
        <dbReference type="SAM" id="Phobius"/>
    </source>
</evidence>
<dbReference type="RefSeq" id="WP_221047746.1">
    <property type="nucleotide sequence ID" value="NZ_AP019782.1"/>
</dbReference>
<feature type="transmembrane region" description="Helical" evidence="2">
    <location>
        <begin position="356"/>
        <end position="372"/>
    </location>
</feature>
<comment type="similarity">
    <text evidence="1">Belongs to the sodium:solute symporter (SSF) (TC 2.A.21) family.</text>
</comment>
<dbReference type="AlphaFoldDB" id="A0A8D4VRY3"/>
<dbReference type="Proteomes" id="UP000824988">
    <property type="component" value="Chromosome"/>
</dbReference>
<keyword evidence="2" id="KW-0472">Membrane</keyword>
<feature type="transmembrane region" description="Helical" evidence="2">
    <location>
        <begin position="384"/>
        <end position="402"/>
    </location>
</feature>
<dbReference type="KEGG" id="moz:MoryE10_33620"/>
<feature type="transmembrane region" description="Helical" evidence="2">
    <location>
        <begin position="306"/>
        <end position="335"/>
    </location>
</feature>
<dbReference type="GO" id="GO:0005886">
    <property type="term" value="C:plasma membrane"/>
    <property type="evidence" value="ECO:0007669"/>
    <property type="project" value="TreeGrafter"/>
</dbReference>
<proteinExistence type="inferred from homology"/>
<feature type="transmembrane region" description="Helical" evidence="2">
    <location>
        <begin position="435"/>
        <end position="457"/>
    </location>
</feature>